<keyword evidence="7" id="KW-1185">Reference proteome</keyword>
<dbReference type="Gene3D" id="3.40.1090.10">
    <property type="entry name" value="Cytosolic phospholipase A2 catalytic domain"/>
    <property type="match status" value="2"/>
</dbReference>
<evidence type="ECO:0000313" key="7">
    <source>
        <dbReference type="Proteomes" id="UP000531251"/>
    </source>
</evidence>
<keyword evidence="1 4" id="KW-0378">Hydrolase</keyword>
<dbReference type="SUPFAM" id="SSF52151">
    <property type="entry name" value="FabD/lysophospholipase-like"/>
    <property type="match status" value="1"/>
</dbReference>
<evidence type="ECO:0000256" key="2">
    <source>
        <dbReference type="ARBA" id="ARBA00022963"/>
    </source>
</evidence>
<dbReference type="PANTHER" id="PTHR14226:SF57">
    <property type="entry name" value="BLR7027 PROTEIN"/>
    <property type="match status" value="1"/>
</dbReference>
<dbReference type="CDD" id="cd07209">
    <property type="entry name" value="Pat_hypo_Ecoli_Z1214_like"/>
    <property type="match status" value="1"/>
</dbReference>
<dbReference type="PANTHER" id="PTHR14226">
    <property type="entry name" value="NEUROPATHY TARGET ESTERASE/SWISS CHEESE D.MELANOGASTER"/>
    <property type="match status" value="1"/>
</dbReference>
<feature type="domain" description="PNPLA" evidence="5">
    <location>
        <begin position="11"/>
        <end position="205"/>
    </location>
</feature>
<keyword evidence="3 4" id="KW-0443">Lipid metabolism</keyword>
<dbReference type="InterPro" id="IPR016035">
    <property type="entry name" value="Acyl_Trfase/lysoPLipase"/>
</dbReference>
<protein>
    <submittedName>
        <fullName evidence="6">NTE family protein</fullName>
    </submittedName>
</protein>
<evidence type="ECO:0000256" key="4">
    <source>
        <dbReference type="PROSITE-ProRule" id="PRU01161"/>
    </source>
</evidence>
<evidence type="ECO:0000259" key="5">
    <source>
        <dbReference type="PROSITE" id="PS51635"/>
    </source>
</evidence>
<dbReference type="RefSeq" id="WP_164542712.1">
    <property type="nucleotide sequence ID" value="NZ_BAAADY010000037.1"/>
</dbReference>
<gene>
    <name evidence="6" type="ORF">GGR89_004259</name>
</gene>
<name>A0A7X5Y2K6_9SPHN</name>
<dbReference type="GO" id="GO:0016787">
    <property type="term" value="F:hydrolase activity"/>
    <property type="evidence" value="ECO:0007669"/>
    <property type="project" value="UniProtKB-UniRule"/>
</dbReference>
<dbReference type="Proteomes" id="UP000531251">
    <property type="component" value="Unassembled WGS sequence"/>
</dbReference>
<feature type="short sequence motif" description="GXSXG" evidence="4">
    <location>
        <begin position="42"/>
        <end position="46"/>
    </location>
</feature>
<proteinExistence type="predicted"/>
<feature type="short sequence motif" description="DGA/G" evidence="4">
    <location>
        <begin position="192"/>
        <end position="194"/>
    </location>
</feature>
<dbReference type="EMBL" id="JAATJB010000024">
    <property type="protein sequence ID" value="NJB99911.1"/>
    <property type="molecule type" value="Genomic_DNA"/>
</dbReference>
<reference evidence="6 7" key="1">
    <citation type="submission" date="2020-03" db="EMBL/GenBank/DDBJ databases">
        <title>Genomic Encyclopedia of Type Strains, Phase IV (KMG-IV): sequencing the most valuable type-strain genomes for metagenomic binning, comparative biology and taxonomic classification.</title>
        <authorList>
            <person name="Goeker M."/>
        </authorList>
    </citation>
    <scope>NUCLEOTIDE SEQUENCE [LARGE SCALE GENOMIC DNA]</scope>
    <source>
        <strain evidence="6 7">DSM 7225</strain>
    </source>
</reference>
<keyword evidence="2 4" id="KW-0442">Lipid degradation</keyword>
<dbReference type="Pfam" id="PF12536">
    <property type="entry name" value="DUF3734"/>
    <property type="match status" value="1"/>
</dbReference>
<sequence>MTARDDLRIVLVLAGGNALGAYQAGVIQALHEGGIAPEWIIGTSAGAINGAIFAGNAPDVAVAKLAAFWRSDGFDWWQAWPESWRRTIETSATLLGGRPGMFGPLGTAMFAAPTPALYDSSPLAATLESSVDFARLNDGTPRFTAVSVDLETGAEVAFDTGDRRIGAEHIRASAALPPAFPAVEVDGRLYVDGGLASNLPLDPALSTPSERPMLCIAVDLLPMRSGRPDTLGAMAARAQDLTFASQSRRTIGRWQVQYATDPAFRGCSVTLAQLLYADQGREVAGKAMDFSPASVRQRWESGLRDGAHLVRRLSTGTLQVGAEGLHLAPGHSENAP</sequence>
<dbReference type="GO" id="GO:0016042">
    <property type="term" value="P:lipid catabolic process"/>
    <property type="evidence" value="ECO:0007669"/>
    <property type="project" value="UniProtKB-UniRule"/>
</dbReference>
<comment type="caution">
    <text evidence="4">Lacks conserved residue(s) required for the propagation of feature annotation.</text>
</comment>
<comment type="caution">
    <text evidence="6">The sequence shown here is derived from an EMBL/GenBank/DDBJ whole genome shotgun (WGS) entry which is preliminary data.</text>
</comment>
<organism evidence="6 7">
    <name type="scientific">Sphingomonas trueperi</name>
    <dbReference type="NCBI Taxonomy" id="53317"/>
    <lineage>
        <taxon>Bacteria</taxon>
        <taxon>Pseudomonadati</taxon>
        <taxon>Pseudomonadota</taxon>
        <taxon>Alphaproteobacteria</taxon>
        <taxon>Sphingomonadales</taxon>
        <taxon>Sphingomonadaceae</taxon>
        <taxon>Sphingomonas</taxon>
    </lineage>
</organism>
<feature type="active site" description="Proton acceptor" evidence="4">
    <location>
        <position position="192"/>
    </location>
</feature>
<evidence type="ECO:0000256" key="3">
    <source>
        <dbReference type="ARBA" id="ARBA00023098"/>
    </source>
</evidence>
<accession>A0A7X5Y2K6</accession>
<evidence type="ECO:0000256" key="1">
    <source>
        <dbReference type="ARBA" id="ARBA00022801"/>
    </source>
</evidence>
<dbReference type="AlphaFoldDB" id="A0A7X5Y2K6"/>
<dbReference type="InterPro" id="IPR021095">
    <property type="entry name" value="DUF3734"/>
</dbReference>
<dbReference type="InterPro" id="IPR002641">
    <property type="entry name" value="PNPLA_dom"/>
</dbReference>
<evidence type="ECO:0000313" key="6">
    <source>
        <dbReference type="EMBL" id="NJB99911.1"/>
    </source>
</evidence>
<dbReference type="Pfam" id="PF01734">
    <property type="entry name" value="Patatin"/>
    <property type="match status" value="1"/>
</dbReference>
<dbReference type="PROSITE" id="PS51635">
    <property type="entry name" value="PNPLA"/>
    <property type="match status" value="1"/>
</dbReference>
<feature type="active site" description="Nucleophile" evidence="4">
    <location>
        <position position="44"/>
    </location>
</feature>
<dbReference type="InterPro" id="IPR050301">
    <property type="entry name" value="NTE"/>
</dbReference>